<dbReference type="Gene3D" id="1.20.272.10">
    <property type="match status" value="1"/>
</dbReference>
<keyword evidence="7 10" id="KW-0067">ATP-binding</keyword>
<feature type="region of interest" description="Disordered" evidence="11">
    <location>
        <begin position="1"/>
        <end position="352"/>
    </location>
</feature>
<dbReference type="Gene3D" id="1.10.8.60">
    <property type="match status" value="1"/>
</dbReference>
<dbReference type="CDD" id="cd00009">
    <property type="entry name" value="AAA"/>
    <property type="match status" value="1"/>
</dbReference>
<dbReference type="SUPFAM" id="SSF52113">
    <property type="entry name" value="BRCT domain"/>
    <property type="match status" value="1"/>
</dbReference>
<feature type="compositionally biased region" description="Basic residues" evidence="11">
    <location>
        <begin position="241"/>
        <end position="253"/>
    </location>
</feature>
<dbReference type="FunFam" id="1.20.272.10:FF:000005">
    <property type="entry name" value="Replication factor C subunit 1"/>
    <property type="match status" value="1"/>
</dbReference>
<evidence type="ECO:0000256" key="2">
    <source>
        <dbReference type="ARBA" id="ARBA00006116"/>
    </source>
</evidence>
<feature type="compositionally biased region" description="Basic and acidic residues" evidence="11">
    <location>
        <begin position="293"/>
        <end position="305"/>
    </location>
</feature>
<name>A0A9P9IK01_9PLEO</name>
<feature type="region of interest" description="Disordered" evidence="11">
    <location>
        <begin position="435"/>
        <end position="470"/>
    </location>
</feature>
<feature type="compositionally biased region" description="Acidic residues" evidence="11">
    <location>
        <begin position="257"/>
        <end position="270"/>
    </location>
</feature>
<dbReference type="InterPro" id="IPR003593">
    <property type="entry name" value="AAA+_ATPase"/>
</dbReference>
<dbReference type="GO" id="GO:0003677">
    <property type="term" value="F:DNA binding"/>
    <property type="evidence" value="ECO:0007669"/>
    <property type="project" value="UniProtKB-KW"/>
</dbReference>
<comment type="caution">
    <text evidence="13">The sequence shown here is derived from an EMBL/GenBank/DDBJ whole genome shotgun (WGS) entry which is preliminary data.</text>
</comment>
<evidence type="ECO:0000313" key="13">
    <source>
        <dbReference type="EMBL" id="KAH7122239.1"/>
    </source>
</evidence>
<dbReference type="FunFam" id="3.40.50.10190:FF:000001">
    <property type="entry name" value="Replication factor C subunit 1"/>
    <property type="match status" value="1"/>
</dbReference>
<feature type="region of interest" description="Disordered" evidence="11">
    <location>
        <begin position="998"/>
        <end position="1095"/>
    </location>
</feature>
<evidence type="ECO:0000256" key="6">
    <source>
        <dbReference type="ARBA" id="ARBA00022741"/>
    </source>
</evidence>
<keyword evidence="4" id="KW-0597">Phosphoprotein</keyword>
<dbReference type="InterPro" id="IPR036420">
    <property type="entry name" value="BRCT_dom_sf"/>
</dbReference>
<dbReference type="FunFam" id="1.10.8.60:FF:000021">
    <property type="entry name" value="Replication factor C subunit 1"/>
    <property type="match status" value="1"/>
</dbReference>
<evidence type="ECO:0000256" key="11">
    <source>
        <dbReference type="SAM" id="MobiDB-lite"/>
    </source>
</evidence>
<dbReference type="Pfam" id="PF25361">
    <property type="entry name" value="AAA_lid_RFC1"/>
    <property type="match status" value="1"/>
</dbReference>
<feature type="compositionally biased region" description="Low complexity" evidence="11">
    <location>
        <begin position="105"/>
        <end position="114"/>
    </location>
</feature>
<dbReference type="InterPro" id="IPR013725">
    <property type="entry name" value="DNA_replication_fac_RFC1_C"/>
</dbReference>
<dbReference type="Gene3D" id="3.40.50.300">
    <property type="entry name" value="P-loop containing nucleotide triphosphate hydrolases"/>
    <property type="match status" value="1"/>
</dbReference>
<dbReference type="SMART" id="SM00292">
    <property type="entry name" value="BRCT"/>
    <property type="match status" value="1"/>
</dbReference>
<dbReference type="PANTHER" id="PTHR23389:SF6">
    <property type="entry name" value="REPLICATION FACTOR C SUBUNIT 1"/>
    <property type="match status" value="1"/>
</dbReference>
<evidence type="ECO:0000256" key="7">
    <source>
        <dbReference type="ARBA" id="ARBA00022840"/>
    </source>
</evidence>
<dbReference type="Pfam" id="PF00533">
    <property type="entry name" value="BRCT"/>
    <property type="match status" value="1"/>
</dbReference>
<dbReference type="GO" id="GO:0016887">
    <property type="term" value="F:ATP hydrolysis activity"/>
    <property type="evidence" value="ECO:0007669"/>
    <property type="project" value="InterPro"/>
</dbReference>
<organism evidence="13 14">
    <name type="scientific">Dendryphion nanum</name>
    <dbReference type="NCBI Taxonomy" id="256645"/>
    <lineage>
        <taxon>Eukaryota</taxon>
        <taxon>Fungi</taxon>
        <taxon>Dikarya</taxon>
        <taxon>Ascomycota</taxon>
        <taxon>Pezizomycotina</taxon>
        <taxon>Dothideomycetes</taxon>
        <taxon>Pleosporomycetidae</taxon>
        <taxon>Pleosporales</taxon>
        <taxon>Torulaceae</taxon>
        <taxon>Dendryphion</taxon>
    </lineage>
</organism>
<dbReference type="GO" id="GO:0003689">
    <property type="term" value="F:DNA clamp loader activity"/>
    <property type="evidence" value="ECO:0007669"/>
    <property type="project" value="UniProtKB-UniRule"/>
</dbReference>
<dbReference type="GO" id="GO:0005663">
    <property type="term" value="C:DNA replication factor C complex"/>
    <property type="evidence" value="ECO:0007669"/>
    <property type="project" value="InterPro"/>
</dbReference>
<dbReference type="OrthoDB" id="446168at2759"/>
<dbReference type="InterPro" id="IPR047854">
    <property type="entry name" value="RFC_lid"/>
</dbReference>
<keyword evidence="8" id="KW-0238">DNA-binding</keyword>
<dbReference type="InterPro" id="IPR001357">
    <property type="entry name" value="BRCT_dom"/>
</dbReference>
<reference evidence="13" key="1">
    <citation type="journal article" date="2021" name="Nat. Commun.">
        <title>Genetic determinants of endophytism in the Arabidopsis root mycobiome.</title>
        <authorList>
            <person name="Mesny F."/>
            <person name="Miyauchi S."/>
            <person name="Thiergart T."/>
            <person name="Pickel B."/>
            <person name="Atanasova L."/>
            <person name="Karlsson M."/>
            <person name="Huettel B."/>
            <person name="Barry K.W."/>
            <person name="Haridas S."/>
            <person name="Chen C."/>
            <person name="Bauer D."/>
            <person name="Andreopoulos W."/>
            <person name="Pangilinan J."/>
            <person name="LaButti K."/>
            <person name="Riley R."/>
            <person name="Lipzen A."/>
            <person name="Clum A."/>
            <person name="Drula E."/>
            <person name="Henrissat B."/>
            <person name="Kohler A."/>
            <person name="Grigoriev I.V."/>
            <person name="Martin F.M."/>
            <person name="Hacquard S."/>
        </authorList>
    </citation>
    <scope>NUCLEOTIDE SEQUENCE</scope>
    <source>
        <strain evidence="13">MPI-CAGE-CH-0243</strain>
    </source>
</reference>
<feature type="compositionally biased region" description="Basic and acidic residues" evidence="11">
    <location>
        <begin position="221"/>
        <end position="240"/>
    </location>
</feature>
<dbReference type="Pfam" id="PF00004">
    <property type="entry name" value="AAA"/>
    <property type="match status" value="1"/>
</dbReference>
<dbReference type="PROSITE" id="PS50172">
    <property type="entry name" value="BRCT"/>
    <property type="match status" value="1"/>
</dbReference>
<evidence type="ECO:0000256" key="1">
    <source>
        <dbReference type="ARBA" id="ARBA00004123"/>
    </source>
</evidence>
<dbReference type="GO" id="GO:0005524">
    <property type="term" value="F:ATP binding"/>
    <property type="evidence" value="ECO:0007669"/>
    <property type="project" value="UniProtKB-UniRule"/>
</dbReference>
<feature type="compositionally biased region" description="Basic residues" evidence="11">
    <location>
        <begin position="194"/>
        <end position="205"/>
    </location>
</feature>
<dbReference type="SMART" id="SM00382">
    <property type="entry name" value="AAA"/>
    <property type="match status" value="1"/>
</dbReference>
<dbReference type="Pfam" id="PF08519">
    <property type="entry name" value="RFC1"/>
    <property type="match status" value="1"/>
</dbReference>
<evidence type="ECO:0000256" key="8">
    <source>
        <dbReference type="ARBA" id="ARBA00023125"/>
    </source>
</evidence>
<dbReference type="InterPro" id="IPR027417">
    <property type="entry name" value="P-loop_NTPase"/>
</dbReference>
<dbReference type="AlphaFoldDB" id="A0A9P9IK01"/>
<feature type="compositionally biased region" description="Acidic residues" evidence="11">
    <location>
        <begin position="1009"/>
        <end position="1031"/>
    </location>
</feature>
<dbReference type="InterPro" id="IPR012178">
    <property type="entry name" value="RFC1"/>
</dbReference>
<dbReference type="CDD" id="cd17752">
    <property type="entry name" value="BRCT_RFC1"/>
    <property type="match status" value="1"/>
</dbReference>
<feature type="compositionally biased region" description="Basic and acidic residues" evidence="11">
    <location>
        <begin position="439"/>
        <end position="470"/>
    </location>
</feature>
<evidence type="ECO:0000259" key="12">
    <source>
        <dbReference type="PROSITE" id="PS50172"/>
    </source>
</evidence>
<proteinExistence type="inferred from homology"/>
<evidence type="ECO:0000256" key="5">
    <source>
        <dbReference type="ARBA" id="ARBA00022705"/>
    </source>
</evidence>
<feature type="compositionally biased region" description="Basic residues" evidence="11">
    <location>
        <begin position="1080"/>
        <end position="1095"/>
    </location>
</feature>
<dbReference type="FunFam" id="3.40.50.300:FF:000395">
    <property type="entry name" value="Replication factor C subunit 1"/>
    <property type="match status" value="1"/>
</dbReference>
<evidence type="ECO:0000256" key="10">
    <source>
        <dbReference type="PIRNR" id="PIRNR036578"/>
    </source>
</evidence>
<dbReference type="EMBL" id="JAGMWT010000009">
    <property type="protein sequence ID" value="KAH7122239.1"/>
    <property type="molecule type" value="Genomic_DNA"/>
</dbReference>
<dbReference type="PRINTS" id="PR00364">
    <property type="entry name" value="DISEASERSIST"/>
</dbReference>
<dbReference type="PIRSF" id="PIRSF036578">
    <property type="entry name" value="RFC1"/>
    <property type="match status" value="1"/>
</dbReference>
<dbReference type="SUPFAM" id="SSF52540">
    <property type="entry name" value="P-loop containing nucleoside triphosphate hydrolases"/>
    <property type="match status" value="1"/>
</dbReference>
<evidence type="ECO:0000256" key="9">
    <source>
        <dbReference type="ARBA" id="ARBA00023242"/>
    </source>
</evidence>
<evidence type="ECO:0000256" key="4">
    <source>
        <dbReference type="ARBA" id="ARBA00022553"/>
    </source>
</evidence>
<feature type="compositionally biased region" description="Acidic residues" evidence="11">
    <location>
        <begin position="1064"/>
        <end position="1075"/>
    </location>
</feature>
<keyword evidence="6 10" id="KW-0547">Nucleotide-binding</keyword>
<feature type="compositionally biased region" description="Basic residues" evidence="11">
    <location>
        <begin position="62"/>
        <end position="75"/>
    </location>
</feature>
<accession>A0A9P9IK01</accession>
<dbReference type="GO" id="GO:0006271">
    <property type="term" value="P:DNA strand elongation involved in DNA replication"/>
    <property type="evidence" value="ECO:0007669"/>
    <property type="project" value="UniProtKB-ARBA"/>
</dbReference>
<keyword evidence="9 10" id="KW-0539">Nucleus</keyword>
<comment type="subcellular location">
    <subcellularLocation>
        <location evidence="1 10">Nucleus</location>
    </subcellularLocation>
</comment>
<dbReference type="InterPro" id="IPR008921">
    <property type="entry name" value="DNA_pol3_clamp-load_cplx_C"/>
</dbReference>
<feature type="compositionally biased region" description="Acidic residues" evidence="11">
    <location>
        <begin position="210"/>
        <end position="220"/>
    </location>
</feature>
<dbReference type="PANTHER" id="PTHR23389">
    <property type="entry name" value="CHROMOSOME TRANSMISSION FIDELITY FACTOR 18"/>
    <property type="match status" value="1"/>
</dbReference>
<dbReference type="Gene3D" id="3.40.50.10190">
    <property type="entry name" value="BRCT domain"/>
    <property type="match status" value="1"/>
</dbReference>
<dbReference type="Proteomes" id="UP000700596">
    <property type="component" value="Unassembled WGS sequence"/>
</dbReference>
<keyword evidence="14" id="KW-1185">Reference proteome</keyword>
<dbReference type="InterPro" id="IPR003959">
    <property type="entry name" value="ATPase_AAA_core"/>
</dbReference>
<dbReference type="GO" id="GO:0005634">
    <property type="term" value="C:nucleus"/>
    <property type="evidence" value="ECO:0007669"/>
    <property type="project" value="UniProtKB-SubCell"/>
</dbReference>
<evidence type="ECO:0000313" key="14">
    <source>
        <dbReference type="Proteomes" id="UP000700596"/>
    </source>
</evidence>
<comment type="similarity">
    <text evidence="2 10">Belongs to the activator 1 large subunit family.</text>
</comment>
<protein>
    <recommendedName>
        <fullName evidence="3 10">Replication factor C subunit 1</fullName>
    </recommendedName>
</protein>
<dbReference type="SUPFAM" id="SSF48019">
    <property type="entry name" value="post-AAA+ oligomerization domain-like"/>
    <property type="match status" value="1"/>
</dbReference>
<feature type="domain" description="BRCT" evidence="12">
    <location>
        <begin position="352"/>
        <end position="431"/>
    </location>
</feature>
<evidence type="ECO:0000256" key="3">
    <source>
        <dbReference type="ARBA" id="ARBA00020401"/>
    </source>
</evidence>
<dbReference type="CDD" id="cd18140">
    <property type="entry name" value="HLD_clamp_RFC"/>
    <property type="match status" value="1"/>
</dbReference>
<dbReference type="GO" id="GO:0006281">
    <property type="term" value="P:DNA repair"/>
    <property type="evidence" value="ECO:0007669"/>
    <property type="project" value="InterPro"/>
</dbReference>
<gene>
    <name evidence="13" type="ORF">B0J11DRAFT_531003</name>
</gene>
<feature type="compositionally biased region" description="Acidic residues" evidence="11">
    <location>
        <begin position="149"/>
        <end position="166"/>
    </location>
</feature>
<keyword evidence="5 10" id="KW-0235">DNA replication</keyword>
<sequence length="1095" mass="120612">MPADIRKFFGGGGAATKASQETPKKDEKSAPKKAAPKKKTGRATRVIEESESEEEVLDTKTKKTTPKKPAAKKVKREPTPELEETTTSEFFASTNKPKRSEPVKKQPAQPAPKATPKKANGKISKAATPASNGRSSARNKKPITYKERDDDEDFLDDDLDGADDIFVDNFKRKDDYVEDPESDDDKPIALPHRATPKKPVKPQKKAKGDDDFDPEDEDVDMKDVNADEIVEPKEKPASKDKLKKPSAASRKRKTPEPEEDEEDDDDDEEPVPQKGRGKKAATATKSPAKKKAKKDDAAEDSKIQDIYDSIDMVKAPSPPPDDGSGAKFNWRANAGRGDAAPASGSPGDMPSGNPTCLAGLTFVFTGVLEKWGRPEAQELVKRHGGKVTGAPSKKTSFVIIGSDAGPSKLKKIKDMGIKTINENGLTQLIERLSASGHAGDSKAQAEHKEKERKEQEKIKKQAEEMDAEEKARLKAIAADKGKGSVQAPGMDKVSSVEDRLWTTKYAPTSLSQVCGNKATVEKLQRWLQRFAKSQKTGFKLAGPDGSGVFRAVMIHGPPGIGKTTAAHLVAKVEGYDIVESNASDTRSKKLVEEGLRGVLSTTSLNGYFAGDGKRVETSKKKLVLIMDEVDGMSAGDRGGVGALAAVCKKSEIPMILICNDRRLPKMKPFDYVTFDLPFRRPTVDQVRSRIMTIAFREGLKMPTPVINALIEGSRADIRQVVNMISTAKVDQAVMDFDKGKQMSKAWEKHVILKPWDITQKILGGGLFAASSKTTLNEKIELYFNDHEFSPLMLQENYMGTNPIQAQEFDGRERNLKLLELTSNAADSISDGDLVDRMIHGSQQHWSLMPTHAVFSFVRPASFVAGSMAGHQTRFTSWLGKNSNQQKLTRLVKEIQAHMRLRSSGDRHEVRQSYIPIFWEQLVKKLEHEGKEAVPEIIDLMDSYFLTKDDFDGIMELGVGYMDQDKVKIDTQAKSTFTRLYNQQSHPMPFMKASNVVAPKKAAKEKPDLEEAIDESDEGEVIDEVKEEDDDVDLSKDKYVKQPKKKAAAKKGQPQKSKGKKRAADDDDDDEAEGSEEVVKPKGRGKGKAAAKGKKK</sequence>